<dbReference type="PIRSF" id="PIRSF029681">
    <property type="entry name" value="PagL"/>
    <property type="match status" value="1"/>
</dbReference>
<comment type="function">
    <text evidence="1">Has lipid A 3-O-deacylase activity. Hydrolyzes the ester bond at the 3 position of lipid A, a bioactive component of lipopolysaccharide (LPS), thereby releasing the primary fatty acyl moiety.</text>
</comment>
<dbReference type="Pfam" id="PF09411">
    <property type="entry name" value="PagL"/>
    <property type="match status" value="1"/>
</dbReference>
<evidence type="ECO:0000313" key="4">
    <source>
        <dbReference type="Proteomes" id="UP001500975"/>
    </source>
</evidence>
<dbReference type="SUPFAM" id="SSF56925">
    <property type="entry name" value="OMPA-like"/>
    <property type="match status" value="1"/>
</dbReference>
<dbReference type="EMBL" id="BAABGJ010000021">
    <property type="protein sequence ID" value="GAA4342922.1"/>
    <property type="molecule type" value="Genomic_DNA"/>
</dbReference>
<comment type="caution">
    <text evidence="3">The sequence shown here is derived from an EMBL/GenBank/DDBJ whole genome shotgun (WGS) entry which is preliminary data.</text>
</comment>
<dbReference type="Gene3D" id="2.40.160.20">
    <property type="match status" value="1"/>
</dbReference>
<keyword evidence="2" id="KW-0732">Signal</keyword>
<evidence type="ECO:0000256" key="1">
    <source>
        <dbReference type="PIRNR" id="PIRNR029681"/>
    </source>
</evidence>
<dbReference type="InterPro" id="IPR018550">
    <property type="entry name" value="Lipid-A_deacylase-rel"/>
</dbReference>
<dbReference type="InterPro" id="IPR011250">
    <property type="entry name" value="OMP/PagP_B-barrel"/>
</dbReference>
<keyword evidence="1" id="KW-0472">Membrane</keyword>
<keyword evidence="1" id="KW-0998">Cell outer membrane</keyword>
<sequence>MSQVPLKMPNNNTAPRAVLLTTALLALSLSAQAVEDRKTTLYVDAGRAPHNNTATNSLTLGVILPWGSERRLWGTAVTSYADLFVSQWRAPSPDRTSHNNFTQLGAIALWRFRFDEGASPWFAEAGIGITQMNEQYETPDRRFSTLFQFTEQLGIGRTFGARGEHEISLRFQHFSNASIRKPNPGENFYRLRYAYRF</sequence>
<proteinExistence type="inferred from homology"/>
<dbReference type="Proteomes" id="UP001500975">
    <property type="component" value="Unassembled WGS sequence"/>
</dbReference>
<keyword evidence="4" id="KW-1185">Reference proteome</keyword>
<feature type="signal peptide" evidence="2">
    <location>
        <begin position="1"/>
        <end position="33"/>
    </location>
</feature>
<comment type="subcellular location">
    <subcellularLocation>
        <location evidence="1">Cell outer membrane</location>
        <topology evidence="1">Multi-pass membrane protein</topology>
    </subcellularLocation>
</comment>
<comment type="similarity">
    <text evidence="1">Belongs to the PagL family.</text>
</comment>
<evidence type="ECO:0000256" key="2">
    <source>
        <dbReference type="SAM" id="SignalP"/>
    </source>
</evidence>
<comment type="catalytic activity">
    <reaction evidence="1">
        <text>a 3-(acyloxy)acyl derivative of bacterial toxin + H2O = a 3-hydroxyacyl derivative of bacterial toxin + a fatty acid + H(+)</text>
        <dbReference type="Rhea" id="RHEA:12032"/>
        <dbReference type="ChEBI" id="CHEBI:15377"/>
        <dbReference type="ChEBI" id="CHEBI:15378"/>
        <dbReference type="ChEBI" id="CHEBI:28868"/>
        <dbReference type="ChEBI" id="CHEBI:136853"/>
        <dbReference type="ChEBI" id="CHEBI:140675"/>
        <dbReference type="EC" id="3.1.1.77"/>
    </reaction>
</comment>
<accession>A0ABP8HQV2</accession>
<organism evidence="3 4">
    <name type="scientific">Variovorax defluvii</name>
    <dbReference type="NCBI Taxonomy" id="913761"/>
    <lineage>
        <taxon>Bacteria</taxon>
        <taxon>Pseudomonadati</taxon>
        <taxon>Pseudomonadota</taxon>
        <taxon>Betaproteobacteria</taxon>
        <taxon>Burkholderiales</taxon>
        <taxon>Comamonadaceae</taxon>
        <taxon>Variovorax</taxon>
    </lineage>
</organism>
<dbReference type="EC" id="3.1.1.77" evidence="1"/>
<reference evidence="4" key="1">
    <citation type="journal article" date="2019" name="Int. J. Syst. Evol. Microbiol.">
        <title>The Global Catalogue of Microorganisms (GCM) 10K type strain sequencing project: providing services to taxonomists for standard genome sequencing and annotation.</title>
        <authorList>
            <consortium name="The Broad Institute Genomics Platform"/>
            <consortium name="The Broad Institute Genome Sequencing Center for Infectious Disease"/>
            <person name="Wu L."/>
            <person name="Ma J."/>
        </authorList>
    </citation>
    <scope>NUCLEOTIDE SEQUENCE [LARGE SCALE GENOMIC DNA]</scope>
    <source>
        <strain evidence="4">JCM 17804</strain>
    </source>
</reference>
<gene>
    <name evidence="3" type="ORF">GCM10023165_24940</name>
</gene>
<evidence type="ECO:0000313" key="3">
    <source>
        <dbReference type="EMBL" id="GAA4342922.1"/>
    </source>
</evidence>
<keyword evidence="1" id="KW-0378">Hydrolase</keyword>
<feature type="chain" id="PRO_5045668635" description="Lipid A deacylase" evidence="2">
    <location>
        <begin position="34"/>
        <end position="197"/>
    </location>
</feature>
<name>A0ABP8HQV2_9BURK</name>
<protein>
    <recommendedName>
        <fullName evidence="1">Lipid A deacylase</fullName>
        <ecNumber evidence="1">3.1.1.77</ecNumber>
    </recommendedName>
    <alternativeName>
        <fullName evidence="1">LPS 3-O-deacylase</fullName>
    </alternativeName>
    <alternativeName>
        <fullName evidence="1">Outer membrane enzyme</fullName>
    </alternativeName>
</protein>
<comment type="subunit">
    <text evidence="1">Homodimer.</text>
</comment>